<evidence type="ECO:0000256" key="6">
    <source>
        <dbReference type="ARBA" id="ARBA00023136"/>
    </source>
</evidence>
<keyword evidence="6 7" id="KW-0472">Membrane</keyword>
<comment type="caution">
    <text evidence="8">The sequence shown here is derived from an EMBL/GenBank/DDBJ whole genome shotgun (WGS) entry which is preliminary data.</text>
</comment>
<dbReference type="Pfam" id="PF05423">
    <property type="entry name" value="Mycobact_memb"/>
    <property type="match status" value="1"/>
</dbReference>
<evidence type="ECO:0000256" key="1">
    <source>
        <dbReference type="ARBA" id="ARBA00004236"/>
    </source>
</evidence>
<proteinExistence type="inferred from homology"/>
<reference evidence="8 9" key="1">
    <citation type="submission" date="2016-06" db="EMBL/GenBank/DDBJ databases">
        <authorList>
            <person name="Kjaerup R.B."/>
            <person name="Dalgaard T.S."/>
            <person name="Juul-Madsen H.R."/>
        </authorList>
    </citation>
    <scope>NUCLEOTIDE SEQUENCE [LARGE SCALE GENOMIC DNA]</scope>
    <source>
        <strain evidence="8 9">1276495.2</strain>
    </source>
</reference>
<protein>
    <submittedName>
        <fullName evidence="8">Uncharacterized protein</fullName>
    </submittedName>
</protein>
<sequence length="165" mass="18297">MYNYPPPPPPGYPPYGYPPQGPKKRLWWPWVLAVSVVLVGALVLVFFNLYNRDNWERAHHKRTLTYQVEGTANALSINYTVPDGSDGEDRNPTLPWSKDVTKFGRNVLIARVWATSFESGATLTCRILSDGKKVTEQTSSGTVASVNCVADTGNKLQIGMPETRG</sequence>
<dbReference type="AlphaFoldDB" id="A0A1A3KV88"/>
<evidence type="ECO:0000256" key="5">
    <source>
        <dbReference type="ARBA" id="ARBA00022989"/>
    </source>
</evidence>
<dbReference type="RefSeq" id="WP_036364062.1">
    <property type="nucleotide sequence ID" value="NZ_LZLM01000026.1"/>
</dbReference>
<keyword evidence="3" id="KW-1003">Cell membrane</keyword>
<evidence type="ECO:0000256" key="2">
    <source>
        <dbReference type="ARBA" id="ARBA00007531"/>
    </source>
</evidence>
<gene>
    <name evidence="8" type="ORF">A5640_03640</name>
</gene>
<feature type="transmembrane region" description="Helical" evidence="7">
    <location>
        <begin position="27"/>
        <end position="50"/>
    </location>
</feature>
<dbReference type="InterPro" id="IPR038468">
    <property type="entry name" value="MmpS_C"/>
</dbReference>
<evidence type="ECO:0000313" key="8">
    <source>
        <dbReference type="EMBL" id="OBJ88925.1"/>
    </source>
</evidence>
<evidence type="ECO:0000256" key="7">
    <source>
        <dbReference type="SAM" id="Phobius"/>
    </source>
</evidence>
<evidence type="ECO:0000313" key="9">
    <source>
        <dbReference type="Proteomes" id="UP000093925"/>
    </source>
</evidence>
<dbReference type="Gene3D" id="2.60.40.2880">
    <property type="entry name" value="MmpS1-5, C-terminal soluble domain"/>
    <property type="match status" value="1"/>
</dbReference>
<evidence type="ECO:0000256" key="4">
    <source>
        <dbReference type="ARBA" id="ARBA00022692"/>
    </source>
</evidence>
<comment type="subcellular location">
    <subcellularLocation>
        <location evidence="1">Cell membrane</location>
    </subcellularLocation>
</comment>
<comment type="similarity">
    <text evidence="2">Belongs to the MmpS family.</text>
</comment>
<name>A0A1A3KV88_MYCAS</name>
<dbReference type="GeneID" id="61214952"/>
<organism evidence="8 9">
    <name type="scientific">Mycobacterium asiaticum</name>
    <dbReference type="NCBI Taxonomy" id="1790"/>
    <lineage>
        <taxon>Bacteria</taxon>
        <taxon>Bacillati</taxon>
        <taxon>Actinomycetota</taxon>
        <taxon>Actinomycetes</taxon>
        <taxon>Mycobacteriales</taxon>
        <taxon>Mycobacteriaceae</taxon>
        <taxon>Mycobacterium</taxon>
    </lineage>
</organism>
<dbReference type="InterPro" id="IPR008693">
    <property type="entry name" value="MmpS"/>
</dbReference>
<evidence type="ECO:0000256" key="3">
    <source>
        <dbReference type="ARBA" id="ARBA00022475"/>
    </source>
</evidence>
<dbReference type="Proteomes" id="UP000093925">
    <property type="component" value="Unassembled WGS sequence"/>
</dbReference>
<dbReference type="EMBL" id="LZLM01000026">
    <property type="protein sequence ID" value="OBJ88925.1"/>
    <property type="molecule type" value="Genomic_DNA"/>
</dbReference>
<dbReference type="GO" id="GO:0005886">
    <property type="term" value="C:plasma membrane"/>
    <property type="evidence" value="ECO:0007669"/>
    <property type="project" value="UniProtKB-SubCell"/>
</dbReference>
<keyword evidence="5 7" id="KW-1133">Transmembrane helix</keyword>
<keyword evidence="4 7" id="KW-0812">Transmembrane</keyword>
<accession>A0A1A3KV88</accession>